<dbReference type="KEGG" id="cohn:KCTCHS21_08200"/>
<dbReference type="GO" id="GO:0005576">
    <property type="term" value="C:extracellular region"/>
    <property type="evidence" value="ECO:0007669"/>
    <property type="project" value="UniProtKB-SubCell"/>
</dbReference>
<dbReference type="InterPro" id="IPR012334">
    <property type="entry name" value="Pectin_lyas_fold"/>
</dbReference>
<dbReference type="GO" id="GO:0016837">
    <property type="term" value="F:carbon-oxygen lyase activity, acting on polysaccharides"/>
    <property type="evidence" value="ECO:0007669"/>
    <property type="project" value="TreeGrafter"/>
</dbReference>
<name>A0A3T1D037_9BACL</name>
<dbReference type="EMBL" id="AP019400">
    <property type="protein sequence ID" value="BBI31421.1"/>
    <property type="molecule type" value="Genomic_DNA"/>
</dbReference>
<organism evidence="5 6">
    <name type="scientific">Cohnella abietis</name>
    <dbReference type="NCBI Taxonomy" id="2507935"/>
    <lineage>
        <taxon>Bacteria</taxon>
        <taxon>Bacillati</taxon>
        <taxon>Bacillota</taxon>
        <taxon>Bacilli</taxon>
        <taxon>Bacillales</taxon>
        <taxon>Paenibacillaceae</taxon>
        <taxon>Cohnella</taxon>
    </lineage>
</organism>
<evidence type="ECO:0000313" key="6">
    <source>
        <dbReference type="Proteomes" id="UP000289856"/>
    </source>
</evidence>
<keyword evidence="2" id="KW-0964">Secreted</keyword>
<evidence type="ECO:0000313" key="5">
    <source>
        <dbReference type="EMBL" id="BBI31421.1"/>
    </source>
</evidence>
<dbReference type="InterPro" id="IPR011050">
    <property type="entry name" value="Pectin_lyase_fold/virulence"/>
</dbReference>
<dbReference type="Gene3D" id="2.160.20.10">
    <property type="entry name" value="Single-stranded right-handed beta-helix, Pectin lyase-like"/>
    <property type="match status" value="1"/>
</dbReference>
<dbReference type="Pfam" id="PF13229">
    <property type="entry name" value="Beta_helix"/>
    <property type="match status" value="1"/>
</dbReference>
<proteinExistence type="predicted"/>
<dbReference type="AlphaFoldDB" id="A0A3T1D037"/>
<reference evidence="5 6" key="1">
    <citation type="submission" date="2019-01" db="EMBL/GenBank/DDBJ databases">
        <title>Complete genome sequence of Cohnella hallensis HS21 isolated from Korean fir (Abies koreana) rhizospheric soil.</title>
        <authorList>
            <person name="Jiang L."/>
            <person name="Kang S.W."/>
            <person name="Kim S."/>
            <person name="Jung J."/>
            <person name="Kim C.Y."/>
            <person name="Kim D.H."/>
            <person name="Kim S.W."/>
            <person name="Lee J."/>
        </authorList>
    </citation>
    <scope>NUCLEOTIDE SEQUENCE [LARGE SCALE GENOMIC DNA]</scope>
    <source>
        <strain evidence="5 6">HS21</strain>
    </source>
</reference>
<keyword evidence="3" id="KW-0732">Signal</keyword>
<dbReference type="InterPro" id="IPR052052">
    <property type="entry name" value="Polysaccharide_Lyase_9"/>
</dbReference>
<sequence length="517" mass="54587">MNDQMKKWMISLAILLVLGVSSIGEFDGRSYATGTDYYVSTTGSDSNAGTSTTSAWKTLQYAANTVPAGSTVNVLGGVYNQKVKITQSGSASAGPITFQNYASQTAVIDGTGLSVGVQEGLIDIEDASYIVVKGFEIRNLQTSTKNKMPIGIFIHGAGSQIEVRNNKIHDIKNTATLSSNLAGRDAHGIAVYGTKAPASLSNLTIDGNELYNLVLGSSESLVVNGNVDTFFITNNLVHDNDNIGIDLIGFEGKSPSTAYDQARNGTVSGNTVYNITSVNNPSYGRTLPNGSYGADGIYVDGGKDSIIERNYSYNNDIGIEIASEHAGKSTSGITIRNNFVYNNNYTGIAMGGYDTKRGSTANCVIVGNTLYKNDTKGLNGGQLLIQYDTKNNIVKNNIMVASSSNILFYNGYTLNSGNVVDYNLYFAPGGSTGAQWRWKNVAYTGFAAYKTGSSNDAHSLFVDPALVNAAAGDLHLTASSPAINAGDTDLSIIGAFDIDGNARVQGTSVDIGAHERS</sequence>
<dbReference type="PANTHER" id="PTHR40088:SF2">
    <property type="entry name" value="SECRETED SUGAR HYDROLASE"/>
    <property type="match status" value="1"/>
</dbReference>
<gene>
    <name evidence="5" type="primary">ywoF</name>
    <name evidence="5" type="ORF">KCTCHS21_08200</name>
</gene>
<dbReference type="InterPro" id="IPR059226">
    <property type="entry name" value="Choice_anch_Q_dom"/>
</dbReference>
<feature type="domain" description="Right handed beta helix" evidence="4">
    <location>
        <begin position="151"/>
        <end position="353"/>
    </location>
</feature>
<dbReference type="SUPFAM" id="SSF51126">
    <property type="entry name" value="Pectin lyase-like"/>
    <property type="match status" value="1"/>
</dbReference>
<comment type="subcellular location">
    <subcellularLocation>
        <location evidence="1">Secreted</location>
    </subcellularLocation>
</comment>
<evidence type="ECO:0000256" key="2">
    <source>
        <dbReference type="ARBA" id="ARBA00022525"/>
    </source>
</evidence>
<protein>
    <recommendedName>
        <fullName evidence="4">Right handed beta helix domain-containing protein</fullName>
    </recommendedName>
</protein>
<evidence type="ECO:0000256" key="3">
    <source>
        <dbReference type="ARBA" id="ARBA00022729"/>
    </source>
</evidence>
<evidence type="ECO:0000259" key="4">
    <source>
        <dbReference type="Pfam" id="PF13229"/>
    </source>
</evidence>
<dbReference type="SMART" id="SM00710">
    <property type="entry name" value="PbH1"/>
    <property type="match status" value="7"/>
</dbReference>
<dbReference type="NCBIfam" id="NF041518">
    <property type="entry name" value="choice_anch_Q"/>
    <property type="match status" value="1"/>
</dbReference>
<dbReference type="Proteomes" id="UP000289856">
    <property type="component" value="Chromosome"/>
</dbReference>
<accession>A0A3T1D037</accession>
<dbReference type="PANTHER" id="PTHR40088">
    <property type="entry name" value="PECTATE LYASE (EUROFUNG)"/>
    <property type="match status" value="1"/>
</dbReference>
<dbReference type="InterPro" id="IPR006626">
    <property type="entry name" value="PbH1"/>
</dbReference>
<keyword evidence="6" id="KW-1185">Reference proteome</keyword>
<dbReference type="InterPro" id="IPR039448">
    <property type="entry name" value="Beta_helix"/>
</dbReference>
<evidence type="ECO:0000256" key="1">
    <source>
        <dbReference type="ARBA" id="ARBA00004613"/>
    </source>
</evidence>